<proteinExistence type="predicted"/>
<dbReference type="EMBL" id="JAULSV010000001">
    <property type="protein sequence ID" value="KAK0656446.1"/>
    <property type="molecule type" value="Genomic_DNA"/>
</dbReference>
<accession>A0AA39YPQ9</accession>
<evidence type="ECO:0000313" key="1">
    <source>
        <dbReference type="EMBL" id="KAK0656446.1"/>
    </source>
</evidence>
<gene>
    <name evidence="1" type="ORF">B0T16DRAFT_37254</name>
</gene>
<protein>
    <submittedName>
        <fullName evidence="1">Uncharacterized protein</fullName>
    </submittedName>
</protein>
<reference evidence="1" key="1">
    <citation type="submission" date="2023-06" db="EMBL/GenBank/DDBJ databases">
        <title>Genome-scale phylogeny and comparative genomics of the fungal order Sordariales.</title>
        <authorList>
            <consortium name="Lawrence Berkeley National Laboratory"/>
            <person name="Hensen N."/>
            <person name="Bonometti L."/>
            <person name="Westerberg I."/>
            <person name="Brannstrom I.O."/>
            <person name="Guillou S."/>
            <person name="Cros-Aarteil S."/>
            <person name="Calhoun S."/>
            <person name="Haridas S."/>
            <person name="Kuo A."/>
            <person name="Mondo S."/>
            <person name="Pangilinan J."/>
            <person name="Riley R."/>
            <person name="Labutti K."/>
            <person name="Andreopoulos B."/>
            <person name="Lipzen A."/>
            <person name="Chen C."/>
            <person name="Yanf M."/>
            <person name="Daum C."/>
            <person name="Ng V."/>
            <person name="Clum A."/>
            <person name="Steindorff A."/>
            <person name="Ohm R."/>
            <person name="Martin F."/>
            <person name="Silar P."/>
            <person name="Natvig D."/>
            <person name="Lalanne C."/>
            <person name="Gautier V."/>
            <person name="Ament-Velasquez S.L."/>
            <person name="Kruys A."/>
            <person name="Hutchinson M.I."/>
            <person name="Powell A.J."/>
            <person name="Barry K."/>
            <person name="Miller A.N."/>
            <person name="Grigoriev I.V."/>
            <person name="Debuchy R."/>
            <person name="Gladieux P."/>
            <person name="Thoren M.H."/>
            <person name="Johannesson H."/>
        </authorList>
    </citation>
    <scope>NUCLEOTIDE SEQUENCE</scope>
    <source>
        <strain evidence="1">SMH2532-1</strain>
    </source>
</reference>
<evidence type="ECO:0000313" key="2">
    <source>
        <dbReference type="Proteomes" id="UP001174936"/>
    </source>
</evidence>
<sequence length="187" mass="20551">MFRAPCFVPPAPHSTKLVGLLPLGVSFGRAAMPCCESQKEEDGKALILSQKGIKSRHPRSWKISGRIAGNASSFPPTICAPKTNANAVRPHRTCLAITHPSNQSRPTTKLTTNWKTQKQTQQVDDAVSPCSLEQGRDATPKTKPTKLLEHNFGRKQMPLAGRFRRSDFDESGISSMLCRSDRTPSLE</sequence>
<comment type="caution">
    <text evidence="1">The sequence shown here is derived from an EMBL/GenBank/DDBJ whole genome shotgun (WGS) entry which is preliminary data.</text>
</comment>
<dbReference type="AlphaFoldDB" id="A0AA39YPQ9"/>
<organism evidence="1 2">
    <name type="scientific">Cercophora newfieldiana</name>
    <dbReference type="NCBI Taxonomy" id="92897"/>
    <lineage>
        <taxon>Eukaryota</taxon>
        <taxon>Fungi</taxon>
        <taxon>Dikarya</taxon>
        <taxon>Ascomycota</taxon>
        <taxon>Pezizomycotina</taxon>
        <taxon>Sordariomycetes</taxon>
        <taxon>Sordariomycetidae</taxon>
        <taxon>Sordariales</taxon>
        <taxon>Lasiosphaeriaceae</taxon>
        <taxon>Cercophora</taxon>
    </lineage>
</organism>
<name>A0AA39YPQ9_9PEZI</name>
<keyword evidence="2" id="KW-1185">Reference proteome</keyword>
<dbReference type="Proteomes" id="UP001174936">
    <property type="component" value="Unassembled WGS sequence"/>
</dbReference>